<dbReference type="PROSITE" id="PS51318">
    <property type="entry name" value="TAT"/>
    <property type="match status" value="1"/>
</dbReference>
<dbReference type="PANTHER" id="PTHR21240">
    <property type="entry name" value="2-AMINO-3-CARBOXYLMUCONATE-6-SEMIALDEHYDE DECARBOXYLASE"/>
    <property type="match status" value="1"/>
</dbReference>
<dbReference type="RefSeq" id="WP_013202621.1">
    <property type="nucleotide sequence ID" value="NC_014306.1"/>
</dbReference>
<dbReference type="EMBL" id="FP236843">
    <property type="protein sequence ID" value="CAX60135.1"/>
    <property type="molecule type" value="Genomic_DNA"/>
</dbReference>
<evidence type="ECO:0000313" key="3">
    <source>
        <dbReference type="EMBL" id="CAX60135.1"/>
    </source>
</evidence>
<reference evidence="3 4" key="1">
    <citation type="journal article" date="2010" name="BMC Genomics">
        <title>Genome comparison of the epiphytic bacteria Erwinia billingiae and E. tasmaniensis with the pear pathogen E. pyrifoliae.</title>
        <authorList>
            <person name="Kube M."/>
            <person name="Migdoll A.M."/>
            <person name="Gehring I."/>
            <person name="Heitmann K."/>
            <person name="Mayer Y."/>
            <person name="Kuhl H."/>
            <person name="Knaust F."/>
            <person name="Geider K."/>
            <person name="Reinhardt R."/>
        </authorList>
    </citation>
    <scope>NUCLEOTIDE SEQUENCE [LARGE SCALE GENOMIC DNA]</scope>
    <source>
        <strain evidence="3 4">Eb661</strain>
    </source>
</reference>
<evidence type="ECO:0000256" key="1">
    <source>
        <dbReference type="ARBA" id="ARBA00023239"/>
    </source>
</evidence>
<gene>
    <name evidence="3" type="ordered locus">EbC_26040</name>
</gene>
<dbReference type="GO" id="GO:0016831">
    <property type="term" value="F:carboxy-lyase activity"/>
    <property type="evidence" value="ECO:0007669"/>
    <property type="project" value="InterPro"/>
</dbReference>
<dbReference type="KEGG" id="ebi:EbC_26040"/>
<dbReference type="eggNOG" id="COG2159">
    <property type="taxonomic scope" value="Bacteria"/>
</dbReference>
<keyword evidence="1" id="KW-0456">Lyase</keyword>
<dbReference type="HOGENOM" id="CLU_039329_5_0_6"/>
<dbReference type="Gene3D" id="3.20.20.140">
    <property type="entry name" value="Metal-dependent hydrolases"/>
    <property type="match status" value="1"/>
</dbReference>
<organism evidence="4">
    <name type="scientific">Erwinia billingiae (strain Eb661)</name>
    <dbReference type="NCBI Taxonomy" id="634500"/>
    <lineage>
        <taxon>Bacteria</taxon>
        <taxon>Pseudomonadati</taxon>
        <taxon>Pseudomonadota</taxon>
        <taxon>Gammaproteobacteria</taxon>
        <taxon>Enterobacterales</taxon>
        <taxon>Erwiniaceae</taxon>
        <taxon>Erwinia</taxon>
    </lineage>
</organism>
<dbReference type="SUPFAM" id="SSF51556">
    <property type="entry name" value="Metallo-dependent hydrolases"/>
    <property type="match status" value="1"/>
</dbReference>
<sequence length="360" mass="40136">MTNRRDFLKNATAVMAGSTVFAGSSHFASAAAVEPAAVQPPRRIIALEEHFMLPEFVGYLHETQQNLRNGLVDKVVTPLSDFGKGRLEIMDKNGVDFAVLSLSGPGVQAEPDRVKAVRLARYANDKLATEMQKNPRRYGGFAHLAMQDPLAAANELERCVKQLHMQGGMINGETDGLYLDDRRYDVFWERVEALNVPIYIHPGNPPDYPHMFAGHPEMWGPVWSWAVETCSHALRLIFSGTFDRYPGARVILGHMGETLPIQLWRLDSRYQIANQTFAIKHPPSWYAKKNITITTSGVCNDAALRCALDSMGSENVMFSIDYPFESTEIAVNWLKTANITEQERNAVAWGNATSILRLGA</sequence>
<protein>
    <submittedName>
        <fullName evidence="3">Amidohydrolase 2</fullName>
    </submittedName>
</protein>
<dbReference type="STRING" id="634500.EbC_26040"/>
<dbReference type="InterPro" id="IPR032466">
    <property type="entry name" value="Metal_Hydrolase"/>
</dbReference>
<dbReference type="PANTHER" id="PTHR21240:SF30">
    <property type="entry name" value="AMIDOHYDROLASE-RELATED DOMAIN-CONTAINING PROTEIN-RELATED"/>
    <property type="match status" value="1"/>
</dbReference>
<dbReference type="Proteomes" id="UP000008793">
    <property type="component" value="Chromosome"/>
</dbReference>
<keyword evidence="3" id="KW-0378">Hydrolase</keyword>
<dbReference type="GO" id="GO:0019748">
    <property type="term" value="P:secondary metabolic process"/>
    <property type="evidence" value="ECO:0007669"/>
    <property type="project" value="TreeGrafter"/>
</dbReference>
<accession>D8MTH8</accession>
<dbReference type="AlphaFoldDB" id="D8MTH8"/>
<evidence type="ECO:0000313" key="4">
    <source>
        <dbReference type="Proteomes" id="UP000008793"/>
    </source>
</evidence>
<dbReference type="Pfam" id="PF04909">
    <property type="entry name" value="Amidohydro_2"/>
    <property type="match status" value="1"/>
</dbReference>
<proteinExistence type="predicted"/>
<dbReference type="InterPro" id="IPR006680">
    <property type="entry name" value="Amidohydro-rel"/>
</dbReference>
<dbReference type="GO" id="GO:0005829">
    <property type="term" value="C:cytosol"/>
    <property type="evidence" value="ECO:0007669"/>
    <property type="project" value="TreeGrafter"/>
</dbReference>
<dbReference type="InterPro" id="IPR032465">
    <property type="entry name" value="ACMSD"/>
</dbReference>
<dbReference type="GO" id="GO:0016787">
    <property type="term" value="F:hydrolase activity"/>
    <property type="evidence" value="ECO:0007669"/>
    <property type="project" value="UniProtKB-KW"/>
</dbReference>
<name>D8MTH8_ERWBE</name>
<keyword evidence="4" id="KW-1185">Reference proteome</keyword>
<feature type="domain" description="Amidohydrolase-related" evidence="2">
    <location>
        <begin position="81"/>
        <end position="358"/>
    </location>
</feature>
<dbReference type="GeneID" id="90512594"/>
<dbReference type="InterPro" id="IPR006311">
    <property type="entry name" value="TAT_signal"/>
</dbReference>
<evidence type="ECO:0000259" key="2">
    <source>
        <dbReference type="Pfam" id="PF04909"/>
    </source>
</evidence>